<feature type="compositionally biased region" description="Low complexity" evidence="1">
    <location>
        <begin position="1"/>
        <end position="13"/>
    </location>
</feature>
<dbReference type="Proteomes" id="UP000593564">
    <property type="component" value="Unassembled WGS sequence"/>
</dbReference>
<feature type="compositionally biased region" description="Basic and acidic residues" evidence="1">
    <location>
        <begin position="100"/>
        <end position="113"/>
    </location>
</feature>
<feature type="region of interest" description="Disordered" evidence="1">
    <location>
        <begin position="251"/>
        <end position="271"/>
    </location>
</feature>
<evidence type="ECO:0000256" key="1">
    <source>
        <dbReference type="SAM" id="MobiDB-lite"/>
    </source>
</evidence>
<feature type="region of interest" description="Disordered" evidence="1">
    <location>
        <begin position="74"/>
        <end position="141"/>
    </location>
</feature>
<organism evidence="2 3">
    <name type="scientific">Camellia sinensis</name>
    <name type="common">Tea plant</name>
    <name type="synonym">Thea sinensis</name>
    <dbReference type="NCBI Taxonomy" id="4442"/>
    <lineage>
        <taxon>Eukaryota</taxon>
        <taxon>Viridiplantae</taxon>
        <taxon>Streptophyta</taxon>
        <taxon>Embryophyta</taxon>
        <taxon>Tracheophyta</taxon>
        <taxon>Spermatophyta</taxon>
        <taxon>Magnoliopsida</taxon>
        <taxon>eudicotyledons</taxon>
        <taxon>Gunneridae</taxon>
        <taxon>Pentapetalae</taxon>
        <taxon>asterids</taxon>
        <taxon>Ericales</taxon>
        <taxon>Theaceae</taxon>
        <taxon>Camellia</taxon>
    </lineage>
</organism>
<gene>
    <name evidence="2" type="ORF">HYC85_015461</name>
</gene>
<feature type="compositionally biased region" description="Basic residues" evidence="1">
    <location>
        <begin position="90"/>
        <end position="99"/>
    </location>
</feature>
<dbReference type="EMBL" id="JACBKZ010000007">
    <property type="protein sequence ID" value="KAF5945233.1"/>
    <property type="molecule type" value="Genomic_DNA"/>
</dbReference>
<reference evidence="2 3" key="2">
    <citation type="submission" date="2020-07" db="EMBL/GenBank/DDBJ databases">
        <title>Genome assembly of wild tea tree DASZ reveals pedigree and selection history of tea varieties.</title>
        <authorList>
            <person name="Zhang W."/>
        </authorList>
    </citation>
    <scope>NUCLEOTIDE SEQUENCE [LARGE SCALE GENOMIC DNA]</scope>
    <source>
        <strain evidence="3">cv. G240</strain>
        <tissue evidence="2">Leaf</tissue>
    </source>
</reference>
<reference evidence="3" key="1">
    <citation type="journal article" date="2020" name="Nat. Commun.">
        <title>Genome assembly of wild tea tree DASZ reveals pedigree and selection history of tea varieties.</title>
        <authorList>
            <person name="Zhang W."/>
            <person name="Zhang Y."/>
            <person name="Qiu H."/>
            <person name="Guo Y."/>
            <person name="Wan H."/>
            <person name="Zhang X."/>
            <person name="Scossa F."/>
            <person name="Alseekh S."/>
            <person name="Zhang Q."/>
            <person name="Wang P."/>
            <person name="Xu L."/>
            <person name="Schmidt M.H."/>
            <person name="Jia X."/>
            <person name="Li D."/>
            <person name="Zhu A."/>
            <person name="Guo F."/>
            <person name="Chen W."/>
            <person name="Ni D."/>
            <person name="Usadel B."/>
            <person name="Fernie A.R."/>
            <person name="Wen W."/>
        </authorList>
    </citation>
    <scope>NUCLEOTIDE SEQUENCE [LARGE SCALE GENOMIC DNA]</scope>
    <source>
        <strain evidence="3">cv. G240</strain>
    </source>
</reference>
<dbReference type="PANTHER" id="PTHR48161:SF2">
    <property type="entry name" value="ORF122B PROTEIN"/>
    <property type="match status" value="1"/>
</dbReference>
<feature type="region of interest" description="Disordered" evidence="1">
    <location>
        <begin position="1"/>
        <end position="31"/>
    </location>
</feature>
<evidence type="ECO:0000313" key="3">
    <source>
        <dbReference type="Proteomes" id="UP000593564"/>
    </source>
</evidence>
<feature type="non-terminal residue" evidence="2">
    <location>
        <position position="1"/>
    </location>
</feature>
<name>A0A7J7GWT0_CAMSI</name>
<accession>A0A7J7GWT0</accession>
<keyword evidence="3" id="KW-1185">Reference proteome</keyword>
<comment type="caution">
    <text evidence="2">The sequence shown here is derived from an EMBL/GenBank/DDBJ whole genome shotgun (WGS) entry which is preliminary data.</text>
</comment>
<sequence>PHKPGLGLPPSLEEPYEAEAPRTHVTRARRGLEPYCERDASRAGLLEMRPFGEAKSISGHQTLQLMRRPYGVRSKGKRVRCHTPCLPKVPRGRARRSRATTRERIPHRQGDRRRPSRGTSRPTGNTGETWEGNPIGSQRIHSTCSLPDFIFIRESKRMGQGGVRDETRLDLRQSGASGGMAACAVPSFRIPDRFRHYSNSELRPNWIGERVGWTSPRSSKWRIILRNQRYHSEDLFSSFSPGKDEAPIPFQEQAEEETTASHANPAQDQEDRAAFDTRIKGKIDAAIERSFKAFLSMVISYARLRALSCILPPPSGAYLICLVCLSESSALSKMGRLWALTFTPVIVMTFEFCQRGATVDTPFLTVLKTWTSPFEHSVIIHDCVRLEFPEVSAHAPCLRIPELDCLVSGFAPNTFVLP</sequence>
<proteinExistence type="predicted"/>
<protein>
    <submittedName>
        <fullName evidence="2">Uncharacterized protein</fullName>
    </submittedName>
</protein>
<dbReference type="AlphaFoldDB" id="A0A7J7GWT0"/>
<evidence type="ECO:0000313" key="2">
    <source>
        <dbReference type="EMBL" id="KAF5945233.1"/>
    </source>
</evidence>
<dbReference type="PANTHER" id="PTHR48161">
    <property type="entry name" value="BNACNNG12870D PROTEIN"/>
    <property type="match status" value="1"/>
</dbReference>